<dbReference type="GO" id="GO:0005737">
    <property type="term" value="C:cytoplasm"/>
    <property type="evidence" value="ECO:0007669"/>
    <property type="project" value="UniProtKB-SubCell"/>
</dbReference>
<dbReference type="FunFam" id="1.10.630.10:FF:000018">
    <property type="entry name" value="Cytochrome P450 monooxygenase"/>
    <property type="match status" value="1"/>
</dbReference>
<dbReference type="Gene3D" id="1.10.630.10">
    <property type="entry name" value="Cytochrome P450"/>
    <property type="match status" value="1"/>
</dbReference>
<comment type="caution">
    <text evidence="10">The sequence shown here is derived from an EMBL/GenBank/DDBJ whole genome shotgun (WGS) entry which is preliminary data.</text>
</comment>
<evidence type="ECO:0000256" key="1">
    <source>
        <dbReference type="ARBA" id="ARBA00004496"/>
    </source>
</evidence>
<evidence type="ECO:0000256" key="2">
    <source>
        <dbReference type="ARBA" id="ARBA00010617"/>
    </source>
</evidence>
<keyword evidence="5 9" id="KW-0479">Metal-binding</keyword>
<dbReference type="GO" id="GO:0020037">
    <property type="term" value="F:heme binding"/>
    <property type="evidence" value="ECO:0007669"/>
    <property type="project" value="InterPro"/>
</dbReference>
<evidence type="ECO:0000256" key="9">
    <source>
        <dbReference type="RuleBase" id="RU000461"/>
    </source>
</evidence>
<dbReference type="InterPro" id="IPR017972">
    <property type="entry name" value="Cyt_P450_CS"/>
</dbReference>
<dbReference type="EMBL" id="JACHIW010000002">
    <property type="protein sequence ID" value="MBB5158741.1"/>
    <property type="molecule type" value="Genomic_DNA"/>
</dbReference>
<dbReference type="AlphaFoldDB" id="A0A840QFA9"/>
<dbReference type="SUPFAM" id="SSF48264">
    <property type="entry name" value="Cytochrome P450"/>
    <property type="match status" value="1"/>
</dbReference>
<comment type="similarity">
    <text evidence="2 9">Belongs to the cytochrome P450 family.</text>
</comment>
<evidence type="ECO:0000256" key="4">
    <source>
        <dbReference type="ARBA" id="ARBA00022617"/>
    </source>
</evidence>
<dbReference type="InterPro" id="IPR001128">
    <property type="entry name" value="Cyt_P450"/>
</dbReference>
<dbReference type="CDD" id="cd11030">
    <property type="entry name" value="CYP105-like"/>
    <property type="match status" value="1"/>
</dbReference>
<protein>
    <submittedName>
        <fullName evidence="10">Cytochrome P450</fullName>
    </submittedName>
</protein>
<gene>
    <name evidence="10" type="ORF">BJ970_006340</name>
</gene>
<comment type="subcellular location">
    <subcellularLocation>
        <location evidence="1">Cytoplasm</location>
    </subcellularLocation>
</comment>
<dbReference type="Pfam" id="PF00067">
    <property type="entry name" value="p450"/>
    <property type="match status" value="1"/>
</dbReference>
<evidence type="ECO:0000313" key="11">
    <source>
        <dbReference type="Proteomes" id="UP000584374"/>
    </source>
</evidence>
<dbReference type="PANTHER" id="PTHR46696">
    <property type="entry name" value="P450, PUTATIVE (EUROFUNG)-RELATED"/>
    <property type="match status" value="1"/>
</dbReference>
<keyword evidence="8 9" id="KW-0503">Monooxygenase</keyword>
<dbReference type="PROSITE" id="PS00086">
    <property type="entry name" value="CYTOCHROME_P450"/>
    <property type="match status" value="1"/>
</dbReference>
<keyword evidence="6 9" id="KW-0560">Oxidoreductase</keyword>
<dbReference type="GO" id="GO:0004497">
    <property type="term" value="F:monooxygenase activity"/>
    <property type="evidence" value="ECO:0007669"/>
    <property type="project" value="UniProtKB-KW"/>
</dbReference>
<dbReference type="RefSeq" id="WP_184730694.1">
    <property type="nucleotide sequence ID" value="NZ_JACHIW010000002.1"/>
</dbReference>
<evidence type="ECO:0000313" key="10">
    <source>
        <dbReference type="EMBL" id="MBB5158741.1"/>
    </source>
</evidence>
<name>A0A840QFA9_9PSEU</name>
<dbReference type="InterPro" id="IPR036396">
    <property type="entry name" value="Cyt_P450_sf"/>
</dbReference>
<dbReference type="GO" id="GO:0016705">
    <property type="term" value="F:oxidoreductase activity, acting on paired donors, with incorporation or reduction of molecular oxygen"/>
    <property type="evidence" value="ECO:0007669"/>
    <property type="project" value="InterPro"/>
</dbReference>
<evidence type="ECO:0000256" key="5">
    <source>
        <dbReference type="ARBA" id="ARBA00022723"/>
    </source>
</evidence>
<keyword evidence="7 9" id="KW-0408">Iron</keyword>
<evidence type="ECO:0000256" key="7">
    <source>
        <dbReference type="ARBA" id="ARBA00023004"/>
    </source>
</evidence>
<dbReference type="InterPro" id="IPR002397">
    <property type="entry name" value="Cyt_P450_B"/>
</dbReference>
<dbReference type="PRINTS" id="PR00359">
    <property type="entry name" value="BP450"/>
</dbReference>
<dbReference type="GO" id="GO:0005506">
    <property type="term" value="F:iron ion binding"/>
    <property type="evidence" value="ECO:0007669"/>
    <property type="project" value="InterPro"/>
</dbReference>
<proteinExistence type="inferred from homology"/>
<dbReference type="Proteomes" id="UP000584374">
    <property type="component" value="Unassembled WGS sequence"/>
</dbReference>
<keyword evidence="3" id="KW-0963">Cytoplasm</keyword>
<keyword evidence="4 9" id="KW-0349">Heme</keyword>
<evidence type="ECO:0000256" key="6">
    <source>
        <dbReference type="ARBA" id="ARBA00023002"/>
    </source>
</evidence>
<sequence>MSSSAEVPFYPMERSAACPLDLPPQLREIARDRPVSRVRIWDGSQAWLITGYDEARELLTDPRVSSDQSRPGYTFAAPQAKVFHNRNRSMPTMDDPEHAVLRRMVAGDFTNKKMEALRPKFQEQVDELIDEMLASGNRADLFSQLAVPMSSKAICAILGVHNEEGVRFAALGKTMASPASTNEDHVKAVEGMRALLRSLVVQSKTEPGDGVIGHLVGAGELPDDEIVATALLLMAAGHGATAHMTTLGTMALLANPDQLALIRDSRDPAFIANAVEELLRYLSVAHLGRRRVAIEDIDVGGVLIRAGEGIIVATDTANHDPHAFEGDPDELDLRRNACHHFAFGFGVHQCLGQQLSRVLLQVVYGTLYRRIPTLALAVAVEQLSYKLGLAIYGVNELPVTW</sequence>
<dbReference type="PANTHER" id="PTHR46696:SF1">
    <property type="entry name" value="CYTOCHROME P450 YJIB-RELATED"/>
    <property type="match status" value="1"/>
</dbReference>
<evidence type="ECO:0000256" key="8">
    <source>
        <dbReference type="ARBA" id="ARBA00023033"/>
    </source>
</evidence>
<reference evidence="10 11" key="1">
    <citation type="submission" date="2020-08" db="EMBL/GenBank/DDBJ databases">
        <title>Sequencing the genomes of 1000 actinobacteria strains.</title>
        <authorList>
            <person name="Klenk H.-P."/>
        </authorList>
    </citation>
    <scope>NUCLEOTIDE SEQUENCE [LARGE SCALE GENOMIC DNA]</scope>
    <source>
        <strain evidence="10 11">DSM 45584</strain>
    </source>
</reference>
<accession>A0A840QFA9</accession>
<evidence type="ECO:0000256" key="3">
    <source>
        <dbReference type="ARBA" id="ARBA00022490"/>
    </source>
</evidence>
<keyword evidence="11" id="KW-1185">Reference proteome</keyword>
<organism evidence="10 11">
    <name type="scientific">Saccharopolyspora phatthalungensis</name>
    <dbReference type="NCBI Taxonomy" id="664693"/>
    <lineage>
        <taxon>Bacteria</taxon>
        <taxon>Bacillati</taxon>
        <taxon>Actinomycetota</taxon>
        <taxon>Actinomycetes</taxon>
        <taxon>Pseudonocardiales</taxon>
        <taxon>Pseudonocardiaceae</taxon>
        <taxon>Saccharopolyspora</taxon>
    </lineage>
</organism>